<dbReference type="CDD" id="cd06170">
    <property type="entry name" value="LuxR_C_like"/>
    <property type="match status" value="1"/>
</dbReference>
<keyword evidence="2 5" id="KW-0238">DNA-binding</keyword>
<dbReference type="Proteomes" id="UP000191901">
    <property type="component" value="Chromosome"/>
</dbReference>
<dbReference type="PRINTS" id="PR00038">
    <property type="entry name" value="HTHLUXR"/>
</dbReference>
<dbReference type="SMART" id="SM00421">
    <property type="entry name" value="HTH_LUXR"/>
    <property type="match status" value="1"/>
</dbReference>
<evidence type="ECO:0000256" key="2">
    <source>
        <dbReference type="ARBA" id="ARBA00023125"/>
    </source>
</evidence>
<dbReference type="SMART" id="SM00065">
    <property type="entry name" value="GAF"/>
    <property type="match status" value="1"/>
</dbReference>
<evidence type="ECO:0000256" key="3">
    <source>
        <dbReference type="ARBA" id="ARBA00023163"/>
    </source>
</evidence>
<keyword evidence="6" id="KW-1185">Reference proteome</keyword>
<dbReference type="Pfam" id="PF00196">
    <property type="entry name" value="GerE"/>
    <property type="match status" value="1"/>
</dbReference>
<dbReference type="KEGG" id="hhg:XM38_038350"/>
<dbReference type="AlphaFoldDB" id="A0A1Z3HRH1"/>
<dbReference type="SUPFAM" id="SSF46894">
    <property type="entry name" value="C-terminal effector domain of the bipartite response regulators"/>
    <property type="match status" value="1"/>
</dbReference>
<gene>
    <name evidence="5" type="ORF">XM38_038350</name>
</gene>
<dbReference type="Gene3D" id="1.10.10.10">
    <property type="entry name" value="Winged helix-like DNA-binding domain superfamily/Winged helix DNA-binding domain"/>
    <property type="match status" value="1"/>
</dbReference>
<organism evidence="5 6">
    <name type="scientific">Halomicronema hongdechloris C2206</name>
    <dbReference type="NCBI Taxonomy" id="1641165"/>
    <lineage>
        <taxon>Bacteria</taxon>
        <taxon>Bacillati</taxon>
        <taxon>Cyanobacteriota</taxon>
        <taxon>Cyanophyceae</taxon>
        <taxon>Nodosilineales</taxon>
        <taxon>Nodosilineaceae</taxon>
        <taxon>Halomicronema</taxon>
    </lineage>
</organism>
<dbReference type="EMBL" id="CP021983">
    <property type="protein sequence ID" value="ASC72875.1"/>
    <property type="molecule type" value="Genomic_DNA"/>
</dbReference>
<accession>A0A1Z3HRH1</accession>
<dbReference type="PANTHER" id="PTHR44688">
    <property type="entry name" value="DNA-BINDING TRANSCRIPTIONAL ACTIVATOR DEVR_DOSR"/>
    <property type="match status" value="1"/>
</dbReference>
<feature type="domain" description="HTH luxR-type" evidence="4">
    <location>
        <begin position="193"/>
        <end position="258"/>
    </location>
</feature>
<dbReference type="Pfam" id="PF01590">
    <property type="entry name" value="GAF"/>
    <property type="match status" value="1"/>
</dbReference>
<evidence type="ECO:0000313" key="6">
    <source>
        <dbReference type="Proteomes" id="UP000191901"/>
    </source>
</evidence>
<dbReference type="PANTHER" id="PTHR44688:SF16">
    <property type="entry name" value="DNA-BINDING TRANSCRIPTIONAL ACTIVATOR DEVR_DOSR"/>
    <property type="match status" value="1"/>
</dbReference>
<dbReference type="STRING" id="1641165.XM38_06910"/>
<evidence type="ECO:0000313" key="5">
    <source>
        <dbReference type="EMBL" id="ASC72875.1"/>
    </source>
</evidence>
<keyword evidence="3" id="KW-0804">Transcription</keyword>
<dbReference type="InterPro" id="IPR003018">
    <property type="entry name" value="GAF"/>
</dbReference>
<dbReference type="InterPro" id="IPR036388">
    <property type="entry name" value="WH-like_DNA-bd_sf"/>
</dbReference>
<dbReference type="PROSITE" id="PS50043">
    <property type="entry name" value="HTH_LUXR_2"/>
    <property type="match status" value="1"/>
</dbReference>
<name>A0A1Z3HRH1_9CYAN</name>
<proteinExistence type="predicted"/>
<dbReference type="InterPro" id="IPR000792">
    <property type="entry name" value="Tscrpt_reg_LuxR_C"/>
</dbReference>
<dbReference type="GO" id="GO:0003677">
    <property type="term" value="F:DNA binding"/>
    <property type="evidence" value="ECO:0007669"/>
    <property type="project" value="UniProtKB-KW"/>
</dbReference>
<protein>
    <submittedName>
        <fullName evidence="5">DNA-binding response regulator</fullName>
    </submittedName>
</protein>
<dbReference type="InterPro" id="IPR029016">
    <property type="entry name" value="GAF-like_dom_sf"/>
</dbReference>
<evidence type="ECO:0000256" key="1">
    <source>
        <dbReference type="ARBA" id="ARBA00023015"/>
    </source>
</evidence>
<dbReference type="Gene3D" id="3.30.450.40">
    <property type="match status" value="1"/>
</dbReference>
<evidence type="ECO:0000259" key="4">
    <source>
        <dbReference type="PROSITE" id="PS50043"/>
    </source>
</evidence>
<dbReference type="SUPFAM" id="SSF55781">
    <property type="entry name" value="GAF domain-like"/>
    <property type="match status" value="1"/>
</dbReference>
<dbReference type="GO" id="GO:0006355">
    <property type="term" value="P:regulation of DNA-templated transcription"/>
    <property type="evidence" value="ECO:0007669"/>
    <property type="project" value="InterPro"/>
</dbReference>
<keyword evidence="1" id="KW-0805">Transcription regulation</keyword>
<reference evidence="5 6" key="1">
    <citation type="journal article" date="2016" name="Biochim. Biophys. Acta">
        <title>Characterization of red-shifted phycobilisomes isolated from the chlorophyll f-containing cyanobacterium Halomicronema hongdechloris.</title>
        <authorList>
            <person name="Li Y."/>
            <person name="Lin Y."/>
            <person name="Garvey C.J."/>
            <person name="Birch D."/>
            <person name="Corkery R.W."/>
            <person name="Loughlin P.C."/>
            <person name="Scheer H."/>
            <person name="Willows R.D."/>
            <person name="Chen M."/>
        </authorList>
    </citation>
    <scope>NUCLEOTIDE SEQUENCE [LARGE SCALE GENOMIC DNA]</scope>
    <source>
        <strain evidence="5 6">C2206</strain>
    </source>
</reference>
<dbReference type="InterPro" id="IPR016032">
    <property type="entry name" value="Sig_transdc_resp-reg_C-effctor"/>
</dbReference>
<sequence>MTEALILSLDLENCLESLMNNNLNKIFQAFLHSSNEEELRLIFMDFADEYFGAKHCGFYLLDENYVPIQAYIKGLPDSFIDYYEQIGRSMDSILNFVIERHVPIHEQFILTERCWKQSSLYRHVSSRYDQEHIMTGPIIGNGRLIGTLNLARGKKISAFTVDDLMDFNAICTHLSTRLTAHRSVQPKISGFLSKTSFTSLTKREQEIATFVAKGLTNTEIGTKLWISENGVKQALKRIFRKLDVSSRTELIAKLFLRT</sequence>